<evidence type="ECO:0000313" key="2">
    <source>
        <dbReference type="Proteomes" id="UP000636479"/>
    </source>
</evidence>
<evidence type="ECO:0000313" key="1">
    <source>
        <dbReference type="EMBL" id="KAF7311971.1"/>
    </source>
</evidence>
<organism evidence="1 2">
    <name type="scientific">Mycena indigotica</name>
    <dbReference type="NCBI Taxonomy" id="2126181"/>
    <lineage>
        <taxon>Eukaryota</taxon>
        <taxon>Fungi</taxon>
        <taxon>Dikarya</taxon>
        <taxon>Basidiomycota</taxon>
        <taxon>Agaricomycotina</taxon>
        <taxon>Agaricomycetes</taxon>
        <taxon>Agaricomycetidae</taxon>
        <taxon>Agaricales</taxon>
        <taxon>Marasmiineae</taxon>
        <taxon>Mycenaceae</taxon>
        <taxon>Mycena</taxon>
    </lineage>
</organism>
<dbReference type="Proteomes" id="UP000636479">
    <property type="component" value="Unassembled WGS sequence"/>
</dbReference>
<dbReference type="AlphaFoldDB" id="A0A8H6WD01"/>
<keyword evidence="2" id="KW-1185">Reference proteome</keyword>
<dbReference type="GeneID" id="59341500"/>
<protein>
    <submittedName>
        <fullName evidence="1">Uncharacterized protein</fullName>
    </submittedName>
</protein>
<comment type="caution">
    <text evidence="1">The sequence shown here is derived from an EMBL/GenBank/DDBJ whole genome shotgun (WGS) entry which is preliminary data.</text>
</comment>
<reference evidence="1" key="1">
    <citation type="submission" date="2020-05" db="EMBL/GenBank/DDBJ databases">
        <title>Mycena genomes resolve the evolution of fungal bioluminescence.</title>
        <authorList>
            <person name="Tsai I.J."/>
        </authorList>
    </citation>
    <scope>NUCLEOTIDE SEQUENCE</scope>
    <source>
        <strain evidence="1">171206Taipei</strain>
    </source>
</reference>
<dbReference type="EMBL" id="JACAZF010000002">
    <property type="protein sequence ID" value="KAF7311971.1"/>
    <property type="molecule type" value="Genomic_DNA"/>
</dbReference>
<proteinExistence type="predicted"/>
<name>A0A8H6WD01_9AGAR</name>
<dbReference type="RefSeq" id="XP_037224079.1">
    <property type="nucleotide sequence ID" value="XM_037358984.1"/>
</dbReference>
<dbReference type="OrthoDB" id="2961574at2759"/>
<accession>A0A8H6WD01</accession>
<sequence length="308" mass="33898">MVRLGLAAKQAPERVLRVNPLFNLSCRAYKRDSRFSIFKHSLSSLKVDSLKSSDFVDLSNGSKLSLHFSRDLPPLSLMYDTAFTPFPSNARGFLYYHVPPPSSPLAGAIRLRIDSDGAAGNDLLLPNGLPWQVGLPTLVKHEHGRGALALLLSEGLVDAETVENCRAVFSGRSLIMPKRLLFALDQPFATSMTDENLYLVVVGKKHLERLRIRALFGWGHNFPFRGSLLARFELSPDGLVVFIRTLKIIEPIVSANTTTAARVGGGKVVAPVEGHLISRRMSDGVLHPWSLSLSENIKASALRLLIDR</sequence>
<gene>
    <name evidence="1" type="ORF">MIND_00208800</name>
</gene>